<organism evidence="2 3">
    <name type="scientific">Candidatus Pseudobacter hemicellulosilyticus</name>
    <dbReference type="NCBI Taxonomy" id="3121375"/>
    <lineage>
        <taxon>Bacteria</taxon>
        <taxon>Pseudomonadati</taxon>
        <taxon>Bacteroidota</taxon>
        <taxon>Chitinophagia</taxon>
        <taxon>Chitinophagales</taxon>
        <taxon>Chitinophagaceae</taxon>
        <taxon>Pseudobacter</taxon>
    </lineage>
</organism>
<gene>
    <name evidence="2" type="ORF">P0Y53_14430</name>
</gene>
<evidence type="ECO:0000313" key="2">
    <source>
        <dbReference type="EMBL" id="WEK33686.1"/>
    </source>
</evidence>
<dbReference type="PANTHER" id="PTHR35580:SF1">
    <property type="entry name" value="PHYTASE-LIKE DOMAIN-CONTAINING PROTEIN"/>
    <property type="match status" value="1"/>
</dbReference>
<proteinExistence type="predicted"/>
<sequence>MKKTLFPFIGALAATLFSCQTGYGQISRLPQEKAFIPDSIAATIKKLPPLPAPDAGLARKGFKAYRMDNLSKISQLKTGQLAEFSLEEFKEKEKNGGKIPLHTPLFFQENMGQADSRFKYILQNAGSAVGFHNKGFIAIVQKGIQGNEIKNDTASLKGNLIALNFVDAAGSIEAKKKIEGRISHYKGPDKNKWLTNIPAFAVLANDNLYPGIRLAYQARTGRIEYQLLVKASARISDIKIAVAGTEKLSIDKKGNLIMHTSGGPVAQTAPRFYAITGNKRIQVRGAFRLISDTEYGFTATNPNRNTDLLIDPEIIFTTYYGGSGRDGMLLADDGANDFIGQGFDVKTGADGTVFIVGKTFSADFPVSDATVRNGSGDAFVMRINPYLPAGANLLYATFLGGSGDENARSIEAMADGSAYITGWSASSDFPTSPGVVQPTRLSSGAFVAKLSPDGEFQLGTFIGKARSNHPNSIVYSKNATDSEGFIYVGGSAASSAFQASDATAGSFQQTHKGGSYDGFITKIDLNLSRYEYFTYLGGSGRDVIMDIDVVDGFAFATGMTASKDFPTNDISYQQQHTEQDNAACTGTLTGRECAEAFVTRLNRTGDAIIYSTYIGETGKEDYARGIAVNARKQAFITGASASAENNSSHIFVAKLEAGGENILWKTSIEGIERDHGEELVVDQFDRVYVTGTISVDGHATGAGATFRGGTSDIFYCRITEDGEPDYFSYLGGEGEDRGFAIAAVSASRDEFCVTVVGATVSDDIETISPLSGGDARRGNADLLIYTLCNVSFNIEPSAFFKDGPSSIRRGDIITYTITFINPGDAPIPVNIADNVPSAINVTSVSGPGCSRAANSISCAFQAQPGATTIVITGRVNNAANPANCEAINITNAAILRAGGRRLTATATTRVLCQCGNDRKDPGEECDGTPGCRSNCTLRRCGDGILDPGEKCENGYGNRQCSSCQLCKIVLKPDCGCGSGITGKCPSGTSCRHTVSVVRTCVLDLFGLCIGADTVVMLGGPYCLRN</sequence>
<feature type="domain" description="DUF7948" evidence="1">
    <location>
        <begin position="107"/>
        <end position="313"/>
    </location>
</feature>
<protein>
    <recommendedName>
        <fullName evidence="1">DUF7948 domain-containing protein</fullName>
    </recommendedName>
</protein>
<dbReference type="Pfam" id="PF25778">
    <property type="entry name" value="DUF7948"/>
    <property type="match status" value="1"/>
</dbReference>
<reference evidence="2" key="1">
    <citation type="submission" date="2023-03" db="EMBL/GenBank/DDBJ databases">
        <title>Andean soil-derived lignocellulolytic bacterial consortium as a source of novel taxa and putative plastic-active enzymes.</title>
        <authorList>
            <person name="Diaz-Garcia L."/>
            <person name="Chuvochina M."/>
            <person name="Feuerriegel G."/>
            <person name="Bunk B."/>
            <person name="Sproer C."/>
            <person name="Streit W.R."/>
            <person name="Rodriguez L.M."/>
            <person name="Overmann J."/>
            <person name="Jimenez D.J."/>
        </authorList>
    </citation>
    <scope>NUCLEOTIDE SEQUENCE</scope>
    <source>
        <strain evidence="2">MAG 7</strain>
    </source>
</reference>
<evidence type="ECO:0000313" key="3">
    <source>
        <dbReference type="Proteomes" id="UP001220610"/>
    </source>
</evidence>
<dbReference type="InterPro" id="IPR052918">
    <property type="entry name" value="Motility_Chemotaxis_Reg"/>
</dbReference>
<accession>A0AAJ5WKS4</accession>
<dbReference type="PANTHER" id="PTHR35580">
    <property type="entry name" value="CELL SURFACE GLYCOPROTEIN (S-LAYER PROTEIN)-LIKE PROTEIN"/>
    <property type="match status" value="1"/>
</dbReference>
<dbReference type="EMBL" id="CP119311">
    <property type="protein sequence ID" value="WEK33686.1"/>
    <property type="molecule type" value="Genomic_DNA"/>
</dbReference>
<dbReference type="PROSITE" id="PS51257">
    <property type="entry name" value="PROKAR_LIPOPROTEIN"/>
    <property type="match status" value="1"/>
</dbReference>
<dbReference type="Proteomes" id="UP001220610">
    <property type="component" value="Chromosome"/>
</dbReference>
<dbReference type="AlphaFoldDB" id="A0AAJ5WKS4"/>
<evidence type="ECO:0000259" key="1">
    <source>
        <dbReference type="Pfam" id="PF25778"/>
    </source>
</evidence>
<name>A0AAJ5WKS4_9BACT</name>
<dbReference type="InterPro" id="IPR057708">
    <property type="entry name" value="DUF7948"/>
</dbReference>